<evidence type="ECO:0000313" key="2">
    <source>
        <dbReference type="Proteomes" id="UP000054560"/>
    </source>
</evidence>
<dbReference type="Proteomes" id="UP000054560">
    <property type="component" value="Unassembled WGS sequence"/>
</dbReference>
<protein>
    <submittedName>
        <fullName evidence="1">Uncharacterized protein</fullName>
    </submittedName>
</protein>
<gene>
    <name evidence="1" type="ORF">SARC_16783</name>
</gene>
<sequence>MKRRGTNCHYHLCRHTCIVYDYHNAESKTAAELLASYLRDSTGLELPLKSDRMVDDWNH</sequence>
<proteinExistence type="predicted"/>
<dbReference type="RefSeq" id="XP_014144589.1">
    <property type="nucleotide sequence ID" value="XM_014289114.1"/>
</dbReference>
<evidence type="ECO:0000313" key="1">
    <source>
        <dbReference type="EMBL" id="KNC70687.1"/>
    </source>
</evidence>
<keyword evidence="2" id="KW-1185">Reference proteome</keyword>
<reference evidence="1 2" key="1">
    <citation type="submission" date="2011-02" db="EMBL/GenBank/DDBJ databases">
        <title>The Genome Sequence of Sphaeroforma arctica JP610.</title>
        <authorList>
            <consortium name="The Broad Institute Genome Sequencing Platform"/>
            <person name="Russ C."/>
            <person name="Cuomo C."/>
            <person name="Young S.K."/>
            <person name="Zeng Q."/>
            <person name="Gargeya S."/>
            <person name="Alvarado L."/>
            <person name="Berlin A."/>
            <person name="Chapman S.B."/>
            <person name="Chen Z."/>
            <person name="Freedman E."/>
            <person name="Gellesch M."/>
            <person name="Goldberg J."/>
            <person name="Griggs A."/>
            <person name="Gujja S."/>
            <person name="Heilman E."/>
            <person name="Heiman D."/>
            <person name="Howarth C."/>
            <person name="Mehta T."/>
            <person name="Neiman D."/>
            <person name="Pearson M."/>
            <person name="Roberts A."/>
            <person name="Saif S."/>
            <person name="Shea T."/>
            <person name="Shenoy N."/>
            <person name="Sisk P."/>
            <person name="Stolte C."/>
            <person name="Sykes S."/>
            <person name="White J."/>
            <person name="Yandava C."/>
            <person name="Burger G."/>
            <person name="Gray M.W."/>
            <person name="Holland P.W.H."/>
            <person name="King N."/>
            <person name="Lang F.B.F."/>
            <person name="Roger A.J."/>
            <person name="Ruiz-Trillo I."/>
            <person name="Haas B."/>
            <person name="Nusbaum C."/>
            <person name="Birren B."/>
        </authorList>
    </citation>
    <scope>NUCLEOTIDE SEQUENCE [LARGE SCALE GENOMIC DNA]</scope>
    <source>
        <strain evidence="1 2">JP610</strain>
    </source>
</reference>
<organism evidence="1 2">
    <name type="scientific">Sphaeroforma arctica JP610</name>
    <dbReference type="NCBI Taxonomy" id="667725"/>
    <lineage>
        <taxon>Eukaryota</taxon>
        <taxon>Ichthyosporea</taxon>
        <taxon>Ichthyophonida</taxon>
        <taxon>Sphaeroforma</taxon>
    </lineage>
</organism>
<name>A0A0L0F1X1_9EUKA</name>
<dbReference type="GeneID" id="25917287"/>
<accession>A0A0L0F1X1</accession>
<feature type="non-terminal residue" evidence="1">
    <location>
        <position position="59"/>
    </location>
</feature>
<dbReference type="AlphaFoldDB" id="A0A0L0F1X1"/>
<dbReference type="EMBL" id="KQ250476">
    <property type="protein sequence ID" value="KNC70687.1"/>
    <property type="molecule type" value="Genomic_DNA"/>
</dbReference>